<sequence>MTVLSILIGTVLVPAAVIFFTAAGERLLSRARPTVARRIRPWFWLAPILIGLLAVLIYPAVATFVLSFRSADASAWSGLDNYLWALGSDVLPIFLNNAIWIVAMPLGIVVIGTVMAVMIDRVKYELVARTMLVLPTAISLTAAGIAWRLLYSWSPEGRTQFGLFNAILQAVGLAPVAWTARPPSDAQWLNTLALVVVGVWAGLGVAVLILSAAVKAVPSEYLEAARLDGASEFRVFFTIVLPIIWPSMVTVITTQVIQAIKVFDIVYVMTNGNGGTDVVANEMFTQLFQFPNHVGQASALAILLLVLSLPIVWFNVRHARREIHI</sequence>
<evidence type="ECO:0000256" key="7">
    <source>
        <dbReference type="RuleBase" id="RU363032"/>
    </source>
</evidence>
<evidence type="ECO:0000256" key="2">
    <source>
        <dbReference type="ARBA" id="ARBA00022448"/>
    </source>
</evidence>
<dbReference type="RefSeq" id="WP_344067753.1">
    <property type="nucleotide sequence ID" value="NZ_BAAAPL010000001.1"/>
</dbReference>
<evidence type="ECO:0000256" key="1">
    <source>
        <dbReference type="ARBA" id="ARBA00004651"/>
    </source>
</evidence>
<keyword evidence="3" id="KW-1003">Cell membrane</keyword>
<keyword evidence="10" id="KW-1185">Reference proteome</keyword>
<keyword evidence="6 7" id="KW-0472">Membrane</keyword>
<feature type="transmembrane region" description="Helical" evidence="7">
    <location>
        <begin position="43"/>
        <end position="68"/>
    </location>
</feature>
<feature type="transmembrane region" description="Helical" evidence="7">
    <location>
        <begin position="6"/>
        <end position="23"/>
    </location>
</feature>
<dbReference type="InterPro" id="IPR051393">
    <property type="entry name" value="ABC_transporter_permease"/>
</dbReference>
<feature type="domain" description="ABC transmembrane type-1" evidence="8">
    <location>
        <begin position="94"/>
        <end position="315"/>
    </location>
</feature>
<proteinExistence type="inferred from homology"/>
<dbReference type="Gene3D" id="1.10.3720.10">
    <property type="entry name" value="MetI-like"/>
    <property type="match status" value="1"/>
</dbReference>
<evidence type="ECO:0000313" key="10">
    <source>
        <dbReference type="Proteomes" id="UP001501690"/>
    </source>
</evidence>
<evidence type="ECO:0000256" key="5">
    <source>
        <dbReference type="ARBA" id="ARBA00022989"/>
    </source>
</evidence>
<keyword evidence="4 7" id="KW-0812">Transmembrane</keyword>
<name>A0ABN2HGQ9_9MICO</name>
<dbReference type="EMBL" id="BAAAPL010000001">
    <property type="protein sequence ID" value="GAA1687669.1"/>
    <property type="molecule type" value="Genomic_DNA"/>
</dbReference>
<feature type="transmembrane region" description="Helical" evidence="7">
    <location>
        <begin position="98"/>
        <end position="119"/>
    </location>
</feature>
<gene>
    <name evidence="9" type="ORF">GCM10009808_00840</name>
</gene>
<dbReference type="Proteomes" id="UP001501690">
    <property type="component" value="Unassembled WGS sequence"/>
</dbReference>
<comment type="subcellular location">
    <subcellularLocation>
        <location evidence="1 7">Cell membrane</location>
        <topology evidence="1 7">Multi-pass membrane protein</topology>
    </subcellularLocation>
</comment>
<keyword evidence="2 7" id="KW-0813">Transport</keyword>
<accession>A0ABN2HGQ9</accession>
<feature type="transmembrane region" description="Helical" evidence="7">
    <location>
        <begin position="131"/>
        <end position="150"/>
    </location>
</feature>
<evidence type="ECO:0000256" key="3">
    <source>
        <dbReference type="ARBA" id="ARBA00022475"/>
    </source>
</evidence>
<dbReference type="InterPro" id="IPR000515">
    <property type="entry name" value="MetI-like"/>
</dbReference>
<dbReference type="SUPFAM" id="SSF161098">
    <property type="entry name" value="MetI-like"/>
    <property type="match status" value="1"/>
</dbReference>
<dbReference type="PANTHER" id="PTHR30193:SF18">
    <property type="entry name" value="OSMOPROTECTIVE COMPOUNDS UPTAKE PERMEASE PROTEIN GGTC"/>
    <property type="match status" value="1"/>
</dbReference>
<evidence type="ECO:0000259" key="8">
    <source>
        <dbReference type="PROSITE" id="PS50928"/>
    </source>
</evidence>
<dbReference type="InterPro" id="IPR035906">
    <property type="entry name" value="MetI-like_sf"/>
</dbReference>
<dbReference type="PANTHER" id="PTHR30193">
    <property type="entry name" value="ABC TRANSPORTER PERMEASE PROTEIN"/>
    <property type="match status" value="1"/>
</dbReference>
<comment type="caution">
    <text evidence="9">The sequence shown here is derived from an EMBL/GenBank/DDBJ whole genome shotgun (WGS) entry which is preliminary data.</text>
</comment>
<evidence type="ECO:0000256" key="6">
    <source>
        <dbReference type="ARBA" id="ARBA00023136"/>
    </source>
</evidence>
<feature type="transmembrane region" description="Helical" evidence="7">
    <location>
        <begin position="297"/>
        <end position="316"/>
    </location>
</feature>
<dbReference type="PROSITE" id="PS50928">
    <property type="entry name" value="ABC_TM1"/>
    <property type="match status" value="1"/>
</dbReference>
<comment type="similarity">
    <text evidence="7">Belongs to the binding-protein-dependent transport system permease family.</text>
</comment>
<keyword evidence="5 7" id="KW-1133">Transmembrane helix</keyword>
<dbReference type="Pfam" id="PF00528">
    <property type="entry name" value="BPD_transp_1"/>
    <property type="match status" value="1"/>
</dbReference>
<dbReference type="CDD" id="cd06261">
    <property type="entry name" value="TM_PBP2"/>
    <property type="match status" value="1"/>
</dbReference>
<evidence type="ECO:0000313" key="9">
    <source>
        <dbReference type="EMBL" id="GAA1687669.1"/>
    </source>
</evidence>
<feature type="transmembrane region" description="Helical" evidence="7">
    <location>
        <begin position="192"/>
        <end position="214"/>
    </location>
</feature>
<reference evidence="9 10" key="1">
    <citation type="journal article" date="2019" name="Int. J. Syst. Evol. Microbiol.">
        <title>The Global Catalogue of Microorganisms (GCM) 10K type strain sequencing project: providing services to taxonomists for standard genome sequencing and annotation.</title>
        <authorList>
            <consortium name="The Broad Institute Genomics Platform"/>
            <consortium name="The Broad Institute Genome Sequencing Center for Infectious Disease"/>
            <person name="Wu L."/>
            <person name="Ma J."/>
        </authorList>
    </citation>
    <scope>NUCLEOTIDE SEQUENCE [LARGE SCALE GENOMIC DNA]</scope>
    <source>
        <strain evidence="9 10">JCM 15577</strain>
    </source>
</reference>
<organism evidence="9 10">
    <name type="scientific">Microbacterium sediminicola</name>
    <dbReference type="NCBI Taxonomy" id="415210"/>
    <lineage>
        <taxon>Bacteria</taxon>
        <taxon>Bacillati</taxon>
        <taxon>Actinomycetota</taxon>
        <taxon>Actinomycetes</taxon>
        <taxon>Micrococcales</taxon>
        <taxon>Microbacteriaceae</taxon>
        <taxon>Microbacterium</taxon>
    </lineage>
</organism>
<evidence type="ECO:0000256" key="4">
    <source>
        <dbReference type="ARBA" id="ARBA00022692"/>
    </source>
</evidence>
<protein>
    <submittedName>
        <fullName evidence="9">Sugar ABC transporter permease</fullName>
    </submittedName>
</protein>